<dbReference type="EMBL" id="LLWH01000160">
    <property type="protein sequence ID" value="KQB53757.1"/>
    <property type="molecule type" value="Genomic_DNA"/>
</dbReference>
<dbReference type="AlphaFoldDB" id="A0A0Q0X9G1"/>
<keyword evidence="2" id="KW-1185">Reference proteome</keyword>
<sequence length="63" mass="7476">MIDPRRVFVIEIALSMLEQWYSTWEGFKDHHDDTIRRLALHAKTRGLVYHDRCLIKSEVAIHG</sequence>
<name>A0A0Q0X9G1_9PSED</name>
<dbReference type="STRING" id="1563157.AQS70_09090"/>
<dbReference type="RefSeq" id="WP_055102732.1">
    <property type="nucleotide sequence ID" value="NZ_LLWH01000160.1"/>
</dbReference>
<reference evidence="1 2" key="1">
    <citation type="submission" date="2015-10" db="EMBL/GenBank/DDBJ databases">
        <title>Pseudomonas helleri sp. nov. and Pseudomonas weihenstephanensis sp. nov., isolated from raw cows milk.</title>
        <authorList>
            <person name="Von Neubeck M."/>
            <person name="Huptas C."/>
            <person name="Wenning M."/>
            <person name="Scherer S."/>
        </authorList>
    </citation>
    <scope>NUCLEOTIDE SEQUENCE [LARGE SCALE GENOMIC DNA]</scope>
    <source>
        <strain evidence="1 2">BSTT44</strain>
    </source>
</reference>
<dbReference type="OrthoDB" id="9991321at2"/>
<comment type="caution">
    <text evidence="1">The sequence shown here is derived from an EMBL/GenBank/DDBJ whole genome shotgun (WGS) entry which is preliminary data.</text>
</comment>
<dbReference type="Proteomes" id="UP000050342">
    <property type="component" value="Unassembled WGS sequence"/>
</dbReference>
<protein>
    <submittedName>
        <fullName evidence="1">Uncharacterized protein</fullName>
    </submittedName>
</protein>
<gene>
    <name evidence="1" type="ORF">AQS70_09090</name>
</gene>
<proteinExistence type="predicted"/>
<accession>A0A0Q0X9G1</accession>
<organism evidence="1 2">
    <name type="scientific">Pseudomonas endophytica</name>
    <dbReference type="NCBI Taxonomy" id="1563157"/>
    <lineage>
        <taxon>Bacteria</taxon>
        <taxon>Pseudomonadati</taxon>
        <taxon>Pseudomonadota</taxon>
        <taxon>Gammaproteobacteria</taxon>
        <taxon>Pseudomonadales</taxon>
        <taxon>Pseudomonadaceae</taxon>
        <taxon>Pseudomonas</taxon>
    </lineage>
</organism>
<evidence type="ECO:0000313" key="1">
    <source>
        <dbReference type="EMBL" id="KQB53757.1"/>
    </source>
</evidence>
<evidence type="ECO:0000313" key="2">
    <source>
        <dbReference type="Proteomes" id="UP000050342"/>
    </source>
</evidence>